<feature type="coiled-coil region" evidence="1">
    <location>
        <begin position="145"/>
        <end position="172"/>
    </location>
</feature>
<dbReference type="Proteomes" id="UP001642409">
    <property type="component" value="Unassembled WGS sequence"/>
</dbReference>
<reference evidence="3 4" key="1">
    <citation type="submission" date="2024-07" db="EMBL/GenBank/DDBJ databases">
        <authorList>
            <person name="Akdeniz Z."/>
        </authorList>
    </citation>
    <scope>NUCLEOTIDE SEQUENCE [LARGE SCALE GENOMIC DNA]</scope>
</reference>
<dbReference type="EMBL" id="CAXDID020000137">
    <property type="protein sequence ID" value="CAL6037626.1"/>
    <property type="molecule type" value="Genomic_DNA"/>
</dbReference>
<dbReference type="InterPro" id="IPR017880">
    <property type="entry name" value="KilA_N"/>
</dbReference>
<protein>
    <recommendedName>
        <fullName evidence="2">KilA-N domain-containing protein</fullName>
    </recommendedName>
</protein>
<evidence type="ECO:0000313" key="4">
    <source>
        <dbReference type="Proteomes" id="UP001642409"/>
    </source>
</evidence>
<proteinExistence type="predicted"/>
<feature type="domain" description="KilA-N" evidence="2">
    <location>
        <begin position="18"/>
        <end position="129"/>
    </location>
</feature>
<sequence length="299" mass="34816">MQNAINFSNTKIEDINEIIAIAQHGDLKLVYNKQDNFICCSSLVYLLNPTAKMINFINLKSTISIIEEFNLIGESKIGSSQLYYKMTKAQIKSEGLYSGYYIHQDLFPLFISWLCPSKFIQYSRLLNLILQNITIENQIQNKDSELNLQTIIDKLQIENQELKLKLNKQDQIIEIKQEIIETKASIKASEELRIYMKPQPITLICGKPKLDSNGQQCFEMYPYIRAVLSTDRNNQGMEVLKTFENVPNSKDVLKYVREQANLNCKKHSKYMIGNWFYSGVDELYNLIEQAINYYNENKK</sequence>
<evidence type="ECO:0000313" key="3">
    <source>
        <dbReference type="EMBL" id="CAL6037626.1"/>
    </source>
</evidence>
<comment type="caution">
    <text evidence="3">The sequence shown here is derived from an EMBL/GenBank/DDBJ whole genome shotgun (WGS) entry which is preliminary data.</text>
</comment>
<keyword evidence="4" id="KW-1185">Reference proteome</keyword>
<evidence type="ECO:0000256" key="1">
    <source>
        <dbReference type="SAM" id="Coils"/>
    </source>
</evidence>
<evidence type="ECO:0000259" key="2">
    <source>
        <dbReference type="PROSITE" id="PS51301"/>
    </source>
</evidence>
<dbReference type="Pfam" id="PF04383">
    <property type="entry name" value="KilA-N"/>
    <property type="match status" value="1"/>
</dbReference>
<dbReference type="InterPro" id="IPR018004">
    <property type="entry name" value="KilA/APSES_HTH"/>
</dbReference>
<dbReference type="PROSITE" id="PS51301">
    <property type="entry name" value="KILA_N"/>
    <property type="match status" value="1"/>
</dbReference>
<keyword evidence="1" id="KW-0175">Coiled coil</keyword>
<organism evidence="3 4">
    <name type="scientific">Hexamita inflata</name>
    <dbReference type="NCBI Taxonomy" id="28002"/>
    <lineage>
        <taxon>Eukaryota</taxon>
        <taxon>Metamonada</taxon>
        <taxon>Diplomonadida</taxon>
        <taxon>Hexamitidae</taxon>
        <taxon>Hexamitinae</taxon>
        <taxon>Hexamita</taxon>
    </lineage>
</organism>
<gene>
    <name evidence="3" type="ORF">HINF_LOCUS36979</name>
</gene>
<name>A0ABP1JGJ2_9EUKA</name>
<accession>A0ABP1JGJ2</accession>